<reference evidence="3" key="1">
    <citation type="submission" date="2020-04" db="EMBL/GenBank/DDBJ databases">
        <authorList>
            <person name="Zhang T."/>
        </authorList>
    </citation>
    <scope>NUCLEOTIDE SEQUENCE</scope>
    <source>
        <strain evidence="3">HKST-UBA02</strain>
    </source>
</reference>
<sequence>MRTGAFNLVMVDDNDVDAEVVERSIRASAWDIDFRRFATCEEAEAYLASAVRAHTRIDLVLIDLSLPTCDGRS</sequence>
<dbReference type="InterPro" id="IPR011006">
    <property type="entry name" value="CheY-like_superfamily"/>
</dbReference>
<dbReference type="SUPFAM" id="SSF52172">
    <property type="entry name" value="CheY-like"/>
    <property type="match status" value="1"/>
</dbReference>
<feature type="modified residue" description="4-aspartylphosphate" evidence="1">
    <location>
        <position position="63"/>
    </location>
</feature>
<evidence type="ECO:0000313" key="3">
    <source>
        <dbReference type="EMBL" id="MCA9759624.1"/>
    </source>
</evidence>
<protein>
    <submittedName>
        <fullName evidence="3">Response regulator</fullName>
    </submittedName>
</protein>
<gene>
    <name evidence="3" type="ORF">KDA27_27760</name>
</gene>
<evidence type="ECO:0000313" key="4">
    <source>
        <dbReference type="Proteomes" id="UP000739538"/>
    </source>
</evidence>
<dbReference type="GO" id="GO:0000160">
    <property type="term" value="P:phosphorelay signal transduction system"/>
    <property type="evidence" value="ECO:0007669"/>
    <property type="project" value="InterPro"/>
</dbReference>
<comment type="caution">
    <text evidence="3">The sequence shown here is derived from an EMBL/GenBank/DDBJ whole genome shotgun (WGS) entry which is preliminary data.</text>
</comment>
<feature type="non-terminal residue" evidence="3">
    <location>
        <position position="73"/>
    </location>
</feature>
<dbReference type="AlphaFoldDB" id="A0A956NIJ1"/>
<keyword evidence="1" id="KW-0597">Phosphoprotein</keyword>
<proteinExistence type="predicted"/>
<name>A0A956NIJ1_UNCEI</name>
<dbReference type="PROSITE" id="PS50110">
    <property type="entry name" value="RESPONSE_REGULATORY"/>
    <property type="match status" value="1"/>
</dbReference>
<dbReference type="EMBL" id="JAGQHS010000413">
    <property type="protein sequence ID" value="MCA9759624.1"/>
    <property type="molecule type" value="Genomic_DNA"/>
</dbReference>
<reference evidence="3" key="2">
    <citation type="journal article" date="2021" name="Microbiome">
        <title>Successional dynamics and alternative stable states in a saline activated sludge microbial community over 9 years.</title>
        <authorList>
            <person name="Wang Y."/>
            <person name="Ye J."/>
            <person name="Ju F."/>
            <person name="Liu L."/>
            <person name="Boyd J.A."/>
            <person name="Deng Y."/>
            <person name="Parks D.H."/>
            <person name="Jiang X."/>
            <person name="Yin X."/>
            <person name="Woodcroft B.J."/>
            <person name="Tyson G.W."/>
            <person name="Hugenholtz P."/>
            <person name="Polz M.F."/>
            <person name="Zhang T."/>
        </authorList>
    </citation>
    <scope>NUCLEOTIDE SEQUENCE</scope>
    <source>
        <strain evidence="3">HKST-UBA02</strain>
    </source>
</reference>
<evidence type="ECO:0000259" key="2">
    <source>
        <dbReference type="PROSITE" id="PS50110"/>
    </source>
</evidence>
<evidence type="ECO:0000256" key="1">
    <source>
        <dbReference type="PROSITE-ProRule" id="PRU00169"/>
    </source>
</evidence>
<feature type="domain" description="Response regulatory" evidence="2">
    <location>
        <begin position="7"/>
        <end position="73"/>
    </location>
</feature>
<dbReference type="Proteomes" id="UP000739538">
    <property type="component" value="Unassembled WGS sequence"/>
</dbReference>
<organism evidence="3 4">
    <name type="scientific">Eiseniibacteriota bacterium</name>
    <dbReference type="NCBI Taxonomy" id="2212470"/>
    <lineage>
        <taxon>Bacteria</taxon>
        <taxon>Candidatus Eiseniibacteriota</taxon>
    </lineage>
</organism>
<accession>A0A956NIJ1</accession>
<dbReference type="InterPro" id="IPR001789">
    <property type="entry name" value="Sig_transdc_resp-reg_receiver"/>
</dbReference>
<dbReference type="Gene3D" id="3.40.50.2300">
    <property type="match status" value="1"/>
</dbReference>